<reference evidence="3" key="1">
    <citation type="submission" date="2016-06" db="EMBL/GenBank/DDBJ databases">
        <authorList>
            <person name="Rodrigo-Torres L."/>
            <person name="Arahal R.D."/>
            <person name="Lucena T."/>
        </authorList>
    </citation>
    <scope>NUCLEOTIDE SEQUENCE [LARGE SCALE GENOMIC DNA]</scope>
    <source>
        <strain evidence="3">CECT8203</strain>
    </source>
</reference>
<dbReference type="EMBL" id="OANU01000056">
    <property type="protein sequence ID" value="SNX49396.1"/>
    <property type="molecule type" value="Genomic_DNA"/>
</dbReference>
<protein>
    <submittedName>
        <fullName evidence="2">Mandelamide hydrolase</fullName>
        <ecNumber evidence="2">3.5.1.86</ecNumber>
    </submittedName>
</protein>
<dbReference type="GO" id="GO:0050537">
    <property type="term" value="F:mandelamide amidase activity"/>
    <property type="evidence" value="ECO:0007669"/>
    <property type="project" value="UniProtKB-EC"/>
</dbReference>
<dbReference type="AlphaFoldDB" id="A0A240ELA9"/>
<organism evidence="2 3">
    <name type="scientific">Vibrio thalassae</name>
    <dbReference type="NCBI Taxonomy" id="1243014"/>
    <lineage>
        <taxon>Bacteria</taxon>
        <taxon>Pseudomonadati</taxon>
        <taxon>Pseudomonadota</taxon>
        <taxon>Gammaproteobacteria</taxon>
        <taxon>Vibrionales</taxon>
        <taxon>Vibrionaceae</taxon>
        <taxon>Vibrio</taxon>
    </lineage>
</organism>
<dbReference type="InterPro" id="IPR023631">
    <property type="entry name" value="Amidase_dom"/>
</dbReference>
<evidence type="ECO:0000313" key="3">
    <source>
        <dbReference type="Proteomes" id="UP000219336"/>
    </source>
</evidence>
<feature type="domain" description="Amidase" evidence="1">
    <location>
        <begin position="42"/>
        <end position="494"/>
    </location>
</feature>
<sequence length="517" mass="55789">MSINLSLSSAFSSQAYTLDISTASIVELKQALRKKRLTCEQIVKYYLARIEQYDANGPKINSIVELNENAINEAISWDKTGDKSLPLGGIPFLVKDNFNVKGMANAAGSIALLDNIAKYNATLVQLLLDNGAIFLGRTNMSELAASFGKFGYSSRAGQTLNPLNLERDPSGSSSGSSAAVAAGFCAFALGTDTSGSVRGPATVTGLVGYRPSMGMLSRHGILPLALSADTAGPLVRNVDDLAIVMDVLSQKDPADSASAFYYAAHPQPQFVKALEQAELTKLKLGFVTNFNGGNPEVDNVMLQSVEKLKRHGVDVENIRLPEPFEHINDCILKPMFMGEFKPQFESHLTSNQTQKSLKDVVSILSSLQADKRLTAVNPGRLLALKNNLETNNTDCADYIVIQNRIIPGLRNQLDKIMNDRQFDGLIFATRSCPAAPLPGILDPNFECHAQDMMAAGYIAAALGLPEITVPAGLAKGNMPISLSFMGRFGQDEALFQFGKLFESIANFSVRTVLPCCH</sequence>
<dbReference type="SUPFAM" id="SSF75304">
    <property type="entry name" value="Amidase signature (AS) enzymes"/>
    <property type="match status" value="1"/>
</dbReference>
<dbReference type="Pfam" id="PF01425">
    <property type="entry name" value="Amidase"/>
    <property type="match status" value="1"/>
</dbReference>
<dbReference type="OrthoDB" id="8872210at2"/>
<evidence type="ECO:0000313" key="2">
    <source>
        <dbReference type="EMBL" id="SNX49396.1"/>
    </source>
</evidence>
<proteinExistence type="predicted"/>
<keyword evidence="2" id="KW-0378">Hydrolase</keyword>
<evidence type="ECO:0000259" key="1">
    <source>
        <dbReference type="Pfam" id="PF01425"/>
    </source>
</evidence>
<name>A0A240ELA9_9VIBR</name>
<dbReference type="EC" id="3.5.1.86" evidence="2"/>
<dbReference type="Proteomes" id="UP000219336">
    <property type="component" value="Unassembled WGS sequence"/>
</dbReference>
<dbReference type="Gene3D" id="3.90.1300.10">
    <property type="entry name" value="Amidase signature (AS) domain"/>
    <property type="match status" value="1"/>
</dbReference>
<dbReference type="PANTHER" id="PTHR42678:SF34">
    <property type="entry name" value="OS04G0183300 PROTEIN"/>
    <property type="match status" value="1"/>
</dbReference>
<dbReference type="PANTHER" id="PTHR42678">
    <property type="entry name" value="AMIDASE"/>
    <property type="match status" value="1"/>
</dbReference>
<keyword evidence="3" id="KW-1185">Reference proteome</keyword>
<gene>
    <name evidence="2" type="primary">mdlY</name>
    <name evidence="2" type="ORF">VTH8203_03043</name>
</gene>
<dbReference type="RefSeq" id="WP_096994464.1">
    <property type="nucleotide sequence ID" value="NZ_JBHSII010000001.1"/>
</dbReference>
<accession>A0A240ELA9</accession>
<dbReference type="InterPro" id="IPR036928">
    <property type="entry name" value="AS_sf"/>
</dbReference>